<feature type="chain" id="PRO_5041451771" evidence="2">
    <location>
        <begin position="21"/>
        <end position="212"/>
    </location>
</feature>
<organism evidence="3 4">
    <name type="scientific">Mesorhabditis spiculigera</name>
    <dbReference type="NCBI Taxonomy" id="96644"/>
    <lineage>
        <taxon>Eukaryota</taxon>
        <taxon>Metazoa</taxon>
        <taxon>Ecdysozoa</taxon>
        <taxon>Nematoda</taxon>
        <taxon>Chromadorea</taxon>
        <taxon>Rhabditida</taxon>
        <taxon>Rhabditina</taxon>
        <taxon>Rhabditomorpha</taxon>
        <taxon>Rhabditoidea</taxon>
        <taxon>Rhabditidae</taxon>
        <taxon>Mesorhabditinae</taxon>
        <taxon>Mesorhabditis</taxon>
    </lineage>
</organism>
<feature type="non-terminal residue" evidence="3">
    <location>
        <position position="212"/>
    </location>
</feature>
<evidence type="ECO:0000256" key="1">
    <source>
        <dbReference type="SAM" id="MobiDB-lite"/>
    </source>
</evidence>
<dbReference type="Proteomes" id="UP001177023">
    <property type="component" value="Unassembled WGS sequence"/>
</dbReference>
<evidence type="ECO:0000256" key="2">
    <source>
        <dbReference type="SAM" id="SignalP"/>
    </source>
</evidence>
<sequence>MNPFFLVTYIYLVVVNMINAGPINASPRYVCFITKPPDYGCMESEWQPEAAAILFIHESTIYGPLDAWGSSNEPNILAQIQVPYLDLMAARQSGKNPGDASSVPTPTTGPESPGDAASAPSPTTGAESPGDASSVPTPTTGPESPGDAASAPSPTTGAESPGDASSVLATSTEGPKMPEVEPTPDVVQSGAHRPAGPLMLAIVALTYVLRGL</sequence>
<dbReference type="AlphaFoldDB" id="A0AA36DDY6"/>
<feature type="signal peptide" evidence="2">
    <location>
        <begin position="1"/>
        <end position="20"/>
    </location>
</feature>
<keyword evidence="4" id="KW-1185">Reference proteome</keyword>
<comment type="caution">
    <text evidence="3">The sequence shown here is derived from an EMBL/GenBank/DDBJ whole genome shotgun (WGS) entry which is preliminary data.</text>
</comment>
<protein>
    <submittedName>
        <fullName evidence="3">Uncharacterized protein</fullName>
    </submittedName>
</protein>
<name>A0AA36DDY6_9BILA</name>
<reference evidence="3" key="1">
    <citation type="submission" date="2023-06" db="EMBL/GenBank/DDBJ databases">
        <authorList>
            <person name="Delattre M."/>
        </authorList>
    </citation>
    <scope>NUCLEOTIDE SEQUENCE</scope>
    <source>
        <strain evidence="3">AF72</strain>
    </source>
</reference>
<gene>
    <name evidence="3" type="ORF">MSPICULIGERA_LOCUS23475</name>
</gene>
<keyword evidence="2" id="KW-0732">Signal</keyword>
<evidence type="ECO:0000313" key="3">
    <source>
        <dbReference type="EMBL" id="CAJ0585452.1"/>
    </source>
</evidence>
<evidence type="ECO:0000313" key="4">
    <source>
        <dbReference type="Proteomes" id="UP001177023"/>
    </source>
</evidence>
<feature type="region of interest" description="Disordered" evidence="1">
    <location>
        <begin position="92"/>
        <end position="192"/>
    </location>
</feature>
<accession>A0AA36DDY6</accession>
<dbReference type="EMBL" id="CATQJA010002705">
    <property type="protein sequence ID" value="CAJ0585452.1"/>
    <property type="molecule type" value="Genomic_DNA"/>
</dbReference>
<proteinExistence type="predicted"/>